<accession>A0A166A4U4</accession>
<dbReference type="AlphaFoldDB" id="A0A166A4U4"/>
<dbReference type="EMBL" id="KV417666">
    <property type="protein sequence ID" value="KZP11251.1"/>
    <property type="molecule type" value="Genomic_DNA"/>
</dbReference>
<evidence type="ECO:0000259" key="1">
    <source>
        <dbReference type="PROSITE" id="PS50013"/>
    </source>
</evidence>
<reference evidence="2 3" key="1">
    <citation type="journal article" date="2016" name="Mol. Biol. Evol.">
        <title>Comparative Genomics of Early-Diverging Mushroom-Forming Fungi Provides Insights into the Origins of Lignocellulose Decay Capabilities.</title>
        <authorList>
            <person name="Nagy L.G."/>
            <person name="Riley R."/>
            <person name="Tritt A."/>
            <person name="Adam C."/>
            <person name="Daum C."/>
            <person name="Floudas D."/>
            <person name="Sun H."/>
            <person name="Yadav J.S."/>
            <person name="Pangilinan J."/>
            <person name="Larsson K.H."/>
            <person name="Matsuura K."/>
            <person name="Barry K."/>
            <person name="Labutti K."/>
            <person name="Kuo R."/>
            <person name="Ohm R.A."/>
            <person name="Bhattacharya S.S."/>
            <person name="Shirouzu T."/>
            <person name="Yoshinaga Y."/>
            <person name="Martin F.M."/>
            <person name="Grigoriev I.V."/>
            <person name="Hibbett D.S."/>
        </authorList>
    </citation>
    <scope>NUCLEOTIDE SEQUENCE [LARGE SCALE GENOMIC DNA]</scope>
    <source>
        <strain evidence="2 3">CBS 109695</strain>
    </source>
</reference>
<dbReference type="PROSITE" id="PS50013">
    <property type="entry name" value="CHROMO_2"/>
    <property type="match status" value="1"/>
</dbReference>
<dbReference type="InterPro" id="IPR000953">
    <property type="entry name" value="Chromo/chromo_shadow_dom"/>
</dbReference>
<dbReference type="OrthoDB" id="3158924at2759"/>
<sequence>LPKERARKLAPKFIGPFRVTAAWLATSDYDLALSKELLARRIHTRFHASLLRAFEANDDQLFPSRESKRFYDFGMPDDDEWLVDEVFGHRIRDGGVEFAVRWTAGDTTWEPYSNVDELEALDQYFALQGVHNVAELTPLGARTQLRRPAAGQR</sequence>
<evidence type="ECO:0000313" key="3">
    <source>
        <dbReference type="Proteomes" id="UP000076532"/>
    </source>
</evidence>
<gene>
    <name evidence="2" type="ORF">FIBSPDRAFT_711756</name>
</gene>
<dbReference type="Gene3D" id="2.40.50.40">
    <property type="match status" value="1"/>
</dbReference>
<dbReference type="Proteomes" id="UP000076532">
    <property type="component" value="Unassembled WGS sequence"/>
</dbReference>
<proteinExistence type="predicted"/>
<feature type="non-terminal residue" evidence="2">
    <location>
        <position position="153"/>
    </location>
</feature>
<feature type="domain" description="Chromo" evidence="1">
    <location>
        <begin position="81"/>
        <end position="125"/>
    </location>
</feature>
<name>A0A166A4U4_9AGAM</name>
<dbReference type="SMART" id="SM00298">
    <property type="entry name" value="CHROMO"/>
    <property type="match status" value="1"/>
</dbReference>
<protein>
    <recommendedName>
        <fullName evidence="1">Chromo domain-containing protein</fullName>
    </recommendedName>
</protein>
<dbReference type="SUPFAM" id="SSF54160">
    <property type="entry name" value="Chromo domain-like"/>
    <property type="match status" value="1"/>
</dbReference>
<dbReference type="CDD" id="cd00024">
    <property type="entry name" value="CD_CSD"/>
    <property type="match status" value="1"/>
</dbReference>
<dbReference type="Pfam" id="PF24626">
    <property type="entry name" value="SH3_Tf2-1"/>
    <property type="match status" value="1"/>
</dbReference>
<feature type="non-terminal residue" evidence="2">
    <location>
        <position position="1"/>
    </location>
</feature>
<keyword evidence="3" id="KW-1185">Reference proteome</keyword>
<dbReference type="InterPro" id="IPR056924">
    <property type="entry name" value="SH3_Tf2-1"/>
</dbReference>
<evidence type="ECO:0000313" key="2">
    <source>
        <dbReference type="EMBL" id="KZP11251.1"/>
    </source>
</evidence>
<dbReference type="GO" id="GO:0006338">
    <property type="term" value="P:chromatin remodeling"/>
    <property type="evidence" value="ECO:0007669"/>
    <property type="project" value="UniProtKB-ARBA"/>
</dbReference>
<organism evidence="2 3">
    <name type="scientific">Athelia psychrophila</name>
    <dbReference type="NCBI Taxonomy" id="1759441"/>
    <lineage>
        <taxon>Eukaryota</taxon>
        <taxon>Fungi</taxon>
        <taxon>Dikarya</taxon>
        <taxon>Basidiomycota</taxon>
        <taxon>Agaricomycotina</taxon>
        <taxon>Agaricomycetes</taxon>
        <taxon>Agaricomycetidae</taxon>
        <taxon>Atheliales</taxon>
        <taxon>Atheliaceae</taxon>
        <taxon>Athelia</taxon>
    </lineage>
</organism>
<dbReference type="InterPro" id="IPR016197">
    <property type="entry name" value="Chromo-like_dom_sf"/>
</dbReference>